<keyword evidence="1" id="KW-0614">Plasmid</keyword>
<proteinExistence type="predicted"/>
<dbReference type="EMBL" id="CP067423">
    <property type="protein sequence ID" value="QQP93854.1"/>
    <property type="molecule type" value="Genomic_DNA"/>
</dbReference>
<sequence>MNSLDVVIQHFPGIIIATIGTDNVFVSFKMRRLGETFELVADSTVYYAASGHYEYEELVRGIADDEDEAISIATDLEWNAQGKLKILDVENCSKEPGGFPESLEKFLDAMRRVVAPAAAE</sequence>
<gene>
    <name evidence="1" type="ORF">IGS68_34595</name>
</gene>
<evidence type="ECO:0000313" key="1">
    <source>
        <dbReference type="EMBL" id="QQP93854.1"/>
    </source>
</evidence>
<reference evidence="1" key="1">
    <citation type="submission" date="2021-02" db="EMBL/GenBank/DDBJ databases">
        <title>Skermanella TT6 skin isolate.</title>
        <authorList>
            <person name="Lee K."/>
            <person name="Ganzorig M."/>
        </authorList>
    </citation>
    <scope>NUCLEOTIDE SEQUENCE</scope>
    <source>
        <strain evidence="1">TT6</strain>
    </source>
</reference>
<geneLocation type="plasmid" evidence="1 2">
    <name>pTT6-3</name>
</geneLocation>
<protein>
    <submittedName>
        <fullName evidence="1">Uncharacterized protein</fullName>
    </submittedName>
</protein>
<accession>A0ABX7BHL0</accession>
<dbReference type="RefSeq" id="WP_201083693.1">
    <property type="nucleotide sequence ID" value="NZ_CP067423.1"/>
</dbReference>
<dbReference type="Proteomes" id="UP000595197">
    <property type="component" value="Plasmid pTT6-3"/>
</dbReference>
<evidence type="ECO:0000313" key="2">
    <source>
        <dbReference type="Proteomes" id="UP000595197"/>
    </source>
</evidence>
<name>A0ABX7BHL0_9PROT</name>
<organism evidence="1 2">
    <name type="scientific">Skermanella cutis</name>
    <dbReference type="NCBI Taxonomy" id="2775420"/>
    <lineage>
        <taxon>Bacteria</taxon>
        <taxon>Pseudomonadati</taxon>
        <taxon>Pseudomonadota</taxon>
        <taxon>Alphaproteobacteria</taxon>
        <taxon>Rhodospirillales</taxon>
        <taxon>Azospirillaceae</taxon>
        <taxon>Skermanella</taxon>
    </lineage>
</organism>
<keyword evidence="2" id="KW-1185">Reference proteome</keyword>